<organism evidence="2 3">
    <name type="scientific">Massariosphaeria phaeospora</name>
    <dbReference type="NCBI Taxonomy" id="100035"/>
    <lineage>
        <taxon>Eukaryota</taxon>
        <taxon>Fungi</taxon>
        <taxon>Dikarya</taxon>
        <taxon>Ascomycota</taxon>
        <taxon>Pezizomycotina</taxon>
        <taxon>Dothideomycetes</taxon>
        <taxon>Pleosporomycetidae</taxon>
        <taxon>Pleosporales</taxon>
        <taxon>Pleosporales incertae sedis</taxon>
        <taxon>Massariosphaeria</taxon>
    </lineage>
</organism>
<name>A0A7C8ML76_9PLEO</name>
<evidence type="ECO:0000313" key="3">
    <source>
        <dbReference type="Proteomes" id="UP000481861"/>
    </source>
</evidence>
<feature type="compositionally biased region" description="Low complexity" evidence="1">
    <location>
        <begin position="113"/>
        <end position="126"/>
    </location>
</feature>
<proteinExistence type="predicted"/>
<dbReference type="Proteomes" id="UP000481861">
    <property type="component" value="Unassembled WGS sequence"/>
</dbReference>
<comment type="caution">
    <text evidence="2">The sequence shown here is derived from an EMBL/GenBank/DDBJ whole genome shotgun (WGS) entry which is preliminary data.</text>
</comment>
<feature type="region of interest" description="Disordered" evidence="1">
    <location>
        <begin position="1"/>
        <end position="143"/>
    </location>
</feature>
<feature type="compositionally biased region" description="Low complexity" evidence="1">
    <location>
        <begin position="19"/>
        <end position="34"/>
    </location>
</feature>
<evidence type="ECO:0000313" key="2">
    <source>
        <dbReference type="EMBL" id="KAF2869765.1"/>
    </source>
</evidence>
<gene>
    <name evidence="2" type="ORF">BDV95DRAFT_620323</name>
</gene>
<feature type="compositionally biased region" description="Basic and acidic residues" evidence="1">
    <location>
        <begin position="128"/>
        <end position="143"/>
    </location>
</feature>
<sequence length="143" mass="14450">MGNLCGKESQDNFQGPGRTVGAAPAPATKATVPARIAATTPKATGPGRAVGGGSGIGGGDNARSAAAAAAEVRSSPKSPVSVERRAVKPMVTTARASKAPTGDLAKKLETQKKQTQSQTLQQAASENRAQRDADAATEARHYN</sequence>
<accession>A0A7C8ML76</accession>
<reference evidence="2 3" key="1">
    <citation type="submission" date="2020-01" db="EMBL/GenBank/DDBJ databases">
        <authorList>
            <consortium name="DOE Joint Genome Institute"/>
            <person name="Haridas S."/>
            <person name="Albert R."/>
            <person name="Binder M."/>
            <person name="Bloem J."/>
            <person name="Labutti K."/>
            <person name="Salamov A."/>
            <person name="Andreopoulos B."/>
            <person name="Baker S.E."/>
            <person name="Barry K."/>
            <person name="Bills G."/>
            <person name="Bluhm B.H."/>
            <person name="Cannon C."/>
            <person name="Castanera R."/>
            <person name="Culley D.E."/>
            <person name="Daum C."/>
            <person name="Ezra D."/>
            <person name="Gonzalez J.B."/>
            <person name="Henrissat B."/>
            <person name="Kuo A."/>
            <person name="Liang C."/>
            <person name="Lipzen A."/>
            <person name="Lutzoni F."/>
            <person name="Magnuson J."/>
            <person name="Mondo S."/>
            <person name="Nolan M."/>
            <person name="Ohm R."/>
            <person name="Pangilinan J."/>
            <person name="Park H.-J.H."/>
            <person name="Ramirez L."/>
            <person name="Alfaro M."/>
            <person name="Sun H."/>
            <person name="Tritt A."/>
            <person name="Yoshinaga Y."/>
            <person name="Zwiers L.-H.L."/>
            <person name="Turgeon B.G."/>
            <person name="Goodwin S.B."/>
            <person name="Spatafora J.W."/>
            <person name="Crous P.W."/>
            <person name="Grigoriev I.V."/>
        </authorList>
    </citation>
    <scope>NUCLEOTIDE SEQUENCE [LARGE SCALE GENOMIC DNA]</scope>
    <source>
        <strain evidence="2 3">CBS 611.86</strain>
    </source>
</reference>
<feature type="compositionally biased region" description="Gly residues" evidence="1">
    <location>
        <begin position="48"/>
        <end position="60"/>
    </location>
</feature>
<evidence type="ECO:0000256" key="1">
    <source>
        <dbReference type="SAM" id="MobiDB-lite"/>
    </source>
</evidence>
<protein>
    <submittedName>
        <fullName evidence="2">Uncharacterized protein</fullName>
    </submittedName>
</protein>
<dbReference type="EMBL" id="JAADJZ010000015">
    <property type="protein sequence ID" value="KAF2869765.1"/>
    <property type="molecule type" value="Genomic_DNA"/>
</dbReference>
<dbReference type="OrthoDB" id="5415072at2759"/>
<dbReference type="AlphaFoldDB" id="A0A7C8ML76"/>
<keyword evidence="3" id="KW-1185">Reference proteome</keyword>